<dbReference type="InterPro" id="IPR013083">
    <property type="entry name" value="Znf_RING/FYVE/PHD"/>
</dbReference>
<keyword evidence="4" id="KW-0227">DNA damage</keyword>
<dbReference type="PANTHER" id="PTHR12695:SF2">
    <property type="entry name" value="GENERAL TRANSCRIPTION FACTOR IIH SUBUNIT 2-RELATED"/>
    <property type="match status" value="1"/>
</dbReference>
<keyword evidence="7 11" id="KW-0805">Transcription regulation</keyword>
<dbReference type="Pfam" id="PF04056">
    <property type="entry name" value="Ssl1"/>
    <property type="match status" value="1"/>
</dbReference>
<feature type="domain" description="VWFA" evidence="14">
    <location>
        <begin position="76"/>
        <end position="267"/>
    </location>
</feature>
<dbReference type="GO" id="GO:0005675">
    <property type="term" value="C:transcription factor TFIIH holo complex"/>
    <property type="evidence" value="ECO:0007669"/>
    <property type="project" value="UniProtKB-UniRule"/>
</dbReference>
<accession>A0A7S3EFP8</accession>
<dbReference type="PIRSF" id="PIRSF015919">
    <property type="entry name" value="TFIIH_SSL1"/>
    <property type="match status" value="1"/>
</dbReference>
<dbReference type="GO" id="GO:0006357">
    <property type="term" value="P:regulation of transcription by RNA polymerase II"/>
    <property type="evidence" value="ECO:0007669"/>
    <property type="project" value="TreeGrafter"/>
</dbReference>
<dbReference type="FunFam" id="3.40.50.410:FF:000015">
    <property type="entry name" value="General transcription factor IIH subunit 2"/>
    <property type="match status" value="1"/>
</dbReference>
<name>A0A7S3EFP8_9RHOD</name>
<dbReference type="InterPro" id="IPR007198">
    <property type="entry name" value="Ssl1-like"/>
</dbReference>
<evidence type="ECO:0000256" key="12">
    <source>
        <dbReference type="PIRSR" id="PIRSR015919-1"/>
    </source>
</evidence>
<evidence type="ECO:0000256" key="5">
    <source>
        <dbReference type="ARBA" id="ARBA00022771"/>
    </source>
</evidence>
<gene>
    <name evidence="15" type="ORF">RMAR00112_LOCUS19340</name>
</gene>
<evidence type="ECO:0000256" key="3">
    <source>
        <dbReference type="ARBA" id="ARBA00022723"/>
    </source>
</evidence>
<keyword evidence="9" id="KW-0234">DNA repair</keyword>
<dbReference type="PROSITE" id="PS50234">
    <property type="entry name" value="VWFA"/>
    <property type="match status" value="1"/>
</dbReference>
<dbReference type="InterPro" id="IPR004595">
    <property type="entry name" value="TFIIH_C1-like_dom"/>
</dbReference>
<comment type="similarity">
    <text evidence="2 11">Belongs to the GTF2H2 family.</text>
</comment>
<reference evidence="15" key="1">
    <citation type="submission" date="2021-01" db="EMBL/GenBank/DDBJ databases">
        <authorList>
            <person name="Corre E."/>
            <person name="Pelletier E."/>
            <person name="Niang G."/>
            <person name="Scheremetjew M."/>
            <person name="Finn R."/>
            <person name="Kale V."/>
            <person name="Holt S."/>
            <person name="Cochrane G."/>
            <person name="Meng A."/>
            <person name="Brown T."/>
            <person name="Cohen L."/>
        </authorList>
    </citation>
    <scope>NUCLEOTIDE SEQUENCE</scope>
    <source>
        <strain evidence="15">CCMP 769</strain>
    </source>
</reference>
<evidence type="ECO:0000256" key="13">
    <source>
        <dbReference type="SAM" id="MobiDB-lite"/>
    </source>
</evidence>
<dbReference type="EMBL" id="HBHW01024983">
    <property type="protein sequence ID" value="CAE0051340.1"/>
    <property type="molecule type" value="Transcribed_RNA"/>
</dbReference>
<keyword evidence="5" id="KW-0863">Zinc-finger</keyword>
<dbReference type="SUPFAM" id="SSF57889">
    <property type="entry name" value="Cysteine-rich domain"/>
    <property type="match status" value="1"/>
</dbReference>
<evidence type="ECO:0000256" key="8">
    <source>
        <dbReference type="ARBA" id="ARBA00023163"/>
    </source>
</evidence>
<keyword evidence="8 11" id="KW-0804">Transcription</keyword>
<comment type="subcellular location">
    <subcellularLocation>
        <location evidence="1 11">Nucleus</location>
    </subcellularLocation>
</comment>
<sequence length="405" mass="44464">MSRRQLDIDKDDEFTREEQEAKKKKGYAWESQDRSWERIQEDESGRIRAVGADDPATRRQRRQALIPGIKRGIVRYAVLAIDASESMNDSDMKPSRGIAVLTICEQFVQEFFEQNPIAHLAIVATFRGSATQVAAIGSSPQALCSELSTMAEKASFRGEASLQNLLELSKAILDPVPPYGSKEVIMVFSSLSTTDPGDIKATTNSLKENGIRCSIVGLAAEVYILRQVCKKTGGEYHVATNEEHFHELVNAHVPPPPLASDTLKASLVEMGFPKLKVLKSSKQYFDANVNPKGGRSSGKIGYECPRCKSWLSDVPVECVLCGLTLITSPHLARSYHHLFPIPAFKEVTATDTSGAARCKGCCKRFLSGDSKAQCTSCKNVFCEECDIFIHDSLHNCPGCNSIDPA</sequence>
<dbReference type="InterPro" id="IPR046349">
    <property type="entry name" value="C1-like_sf"/>
</dbReference>
<dbReference type="GO" id="GO:0006289">
    <property type="term" value="P:nucleotide-excision repair"/>
    <property type="evidence" value="ECO:0007669"/>
    <property type="project" value="UniProtKB-UniRule"/>
</dbReference>
<evidence type="ECO:0000256" key="6">
    <source>
        <dbReference type="ARBA" id="ARBA00022833"/>
    </source>
</evidence>
<keyword evidence="3 11" id="KW-0479">Metal-binding</keyword>
<evidence type="ECO:0000256" key="11">
    <source>
        <dbReference type="PIRNR" id="PIRNR015919"/>
    </source>
</evidence>
<dbReference type="GO" id="GO:0000439">
    <property type="term" value="C:transcription factor TFIIH core complex"/>
    <property type="evidence" value="ECO:0007669"/>
    <property type="project" value="InterPro"/>
</dbReference>
<evidence type="ECO:0000256" key="2">
    <source>
        <dbReference type="ARBA" id="ARBA00006092"/>
    </source>
</evidence>
<dbReference type="AlphaFoldDB" id="A0A7S3EFP8"/>
<feature type="region of interest" description="Disordered" evidence="13">
    <location>
        <begin position="1"/>
        <end position="59"/>
    </location>
</feature>
<evidence type="ECO:0000259" key="14">
    <source>
        <dbReference type="PROSITE" id="PS50234"/>
    </source>
</evidence>
<dbReference type="PROSITE" id="PS00028">
    <property type="entry name" value="ZINC_FINGER_C2H2_1"/>
    <property type="match status" value="1"/>
</dbReference>
<keyword evidence="10 11" id="KW-0539">Nucleus</keyword>
<evidence type="ECO:0000256" key="4">
    <source>
        <dbReference type="ARBA" id="ARBA00022763"/>
    </source>
</evidence>
<dbReference type="Gene3D" id="3.40.50.410">
    <property type="entry name" value="von Willebrand factor, type A domain"/>
    <property type="match status" value="1"/>
</dbReference>
<evidence type="ECO:0000256" key="9">
    <source>
        <dbReference type="ARBA" id="ARBA00023204"/>
    </source>
</evidence>
<dbReference type="SMART" id="SM01047">
    <property type="entry name" value="C1_4"/>
    <property type="match status" value="1"/>
</dbReference>
<dbReference type="Gene3D" id="3.30.40.10">
    <property type="entry name" value="Zinc/RING finger domain, C3HC4 (zinc finger)"/>
    <property type="match status" value="1"/>
</dbReference>
<keyword evidence="6 11" id="KW-0862">Zinc</keyword>
<dbReference type="GO" id="GO:0006351">
    <property type="term" value="P:DNA-templated transcription"/>
    <property type="evidence" value="ECO:0007669"/>
    <property type="project" value="InterPro"/>
</dbReference>
<dbReference type="SUPFAM" id="SSF53300">
    <property type="entry name" value="vWA-like"/>
    <property type="match status" value="1"/>
</dbReference>
<feature type="zinc finger region" description="C4-type" evidence="12">
    <location>
        <begin position="304"/>
        <end position="321"/>
    </location>
</feature>
<evidence type="ECO:0000256" key="7">
    <source>
        <dbReference type="ARBA" id="ARBA00023015"/>
    </source>
</evidence>
<evidence type="ECO:0000256" key="1">
    <source>
        <dbReference type="ARBA" id="ARBA00004123"/>
    </source>
</evidence>
<evidence type="ECO:0000256" key="10">
    <source>
        <dbReference type="ARBA" id="ARBA00023242"/>
    </source>
</evidence>
<protein>
    <recommendedName>
        <fullName evidence="11">General transcription factor IIH subunit</fullName>
    </recommendedName>
</protein>
<dbReference type="NCBIfam" id="TIGR00622">
    <property type="entry name" value="ssl1"/>
    <property type="match status" value="1"/>
</dbReference>
<dbReference type="PANTHER" id="PTHR12695">
    <property type="entry name" value="GENERAL TRANSCRIPTION FACTOR IIH SUBUNIT 2"/>
    <property type="match status" value="1"/>
</dbReference>
<dbReference type="Pfam" id="PF07975">
    <property type="entry name" value="C1_4"/>
    <property type="match status" value="1"/>
</dbReference>
<evidence type="ECO:0000313" key="15">
    <source>
        <dbReference type="EMBL" id="CAE0051340.1"/>
    </source>
</evidence>
<dbReference type="InterPro" id="IPR013087">
    <property type="entry name" value="Znf_C2H2_type"/>
</dbReference>
<dbReference type="InterPro" id="IPR002035">
    <property type="entry name" value="VWF_A"/>
</dbReference>
<feature type="compositionally biased region" description="Basic and acidic residues" evidence="13">
    <location>
        <begin position="31"/>
        <end position="46"/>
    </location>
</feature>
<organism evidence="15">
    <name type="scientific">Rhodosorus marinus</name>
    <dbReference type="NCBI Taxonomy" id="101924"/>
    <lineage>
        <taxon>Eukaryota</taxon>
        <taxon>Rhodophyta</taxon>
        <taxon>Stylonematophyceae</taxon>
        <taxon>Stylonematales</taxon>
        <taxon>Stylonemataceae</taxon>
        <taxon>Rhodosorus</taxon>
    </lineage>
</organism>
<dbReference type="InterPro" id="IPR036465">
    <property type="entry name" value="vWFA_dom_sf"/>
</dbReference>
<proteinExistence type="inferred from homology"/>
<dbReference type="InterPro" id="IPR012170">
    <property type="entry name" value="TFIIH_SSL1/p44"/>
</dbReference>
<dbReference type="GO" id="GO:0008270">
    <property type="term" value="F:zinc ion binding"/>
    <property type="evidence" value="ECO:0007669"/>
    <property type="project" value="UniProtKB-UniRule"/>
</dbReference>